<sequence length="376" mass="41588">MRPIRIIRSKKFKVIGFIFIAAIVIGSVFYLGILNFTDQEVFSGKVMRTELVEQEEFGQSIQYQHLYVQLSDGQDKDNLVELDEVVENVNRDFWLETGDKILVSSFEDENGEAMYVLSDVDRRPVLYVMWALFVFLVVWVGRGKGLLSVVGLILTFFVIFAFIIPKLIEGSDPVKVSIVGVFFMLPAVLYLSHGFNKKSNIAAIGTAISVFLIVVLYEVFSVLGNISGFSSEETTYLPQLLGTNDLRGVLLAGIIIGAVGMLDDITVNQVSVVAELKEANPQYGFKNLWLGAMRVGRDHINAIINTLFLAYTGASFPLLILLYANNQPGAITLSGEGVMTEIMRAMLGSMGVVASVPITTFLASYIFSRSKKDKTK</sequence>
<evidence type="ECO:0000313" key="2">
    <source>
        <dbReference type="EMBL" id="OHA51825.1"/>
    </source>
</evidence>
<keyword evidence="1" id="KW-0472">Membrane</keyword>
<keyword evidence="1" id="KW-1133">Transmembrane helix</keyword>
<evidence type="ECO:0000313" key="3">
    <source>
        <dbReference type="Proteomes" id="UP000176951"/>
    </source>
</evidence>
<evidence type="ECO:0000256" key="1">
    <source>
        <dbReference type="SAM" id="Phobius"/>
    </source>
</evidence>
<feature type="transmembrane region" description="Helical" evidence="1">
    <location>
        <begin position="302"/>
        <end position="325"/>
    </location>
</feature>
<feature type="transmembrane region" description="Helical" evidence="1">
    <location>
        <begin position="246"/>
        <end position="262"/>
    </location>
</feature>
<feature type="transmembrane region" description="Helical" evidence="1">
    <location>
        <begin position="146"/>
        <end position="168"/>
    </location>
</feature>
<dbReference type="Proteomes" id="UP000176951">
    <property type="component" value="Unassembled WGS sequence"/>
</dbReference>
<evidence type="ECO:0008006" key="4">
    <source>
        <dbReference type="Google" id="ProtNLM"/>
    </source>
</evidence>
<dbReference type="Pfam" id="PF07907">
    <property type="entry name" value="YibE_F"/>
    <property type="match status" value="1"/>
</dbReference>
<feature type="transmembrane region" description="Helical" evidence="1">
    <location>
        <begin position="124"/>
        <end position="141"/>
    </location>
</feature>
<feature type="transmembrane region" description="Helical" evidence="1">
    <location>
        <begin position="174"/>
        <end position="191"/>
    </location>
</feature>
<protein>
    <recommendedName>
        <fullName evidence="4">YibE/F family protein</fullName>
    </recommendedName>
</protein>
<comment type="caution">
    <text evidence="2">The sequence shown here is derived from an EMBL/GenBank/DDBJ whole genome shotgun (WGS) entry which is preliminary data.</text>
</comment>
<feature type="transmembrane region" description="Helical" evidence="1">
    <location>
        <begin position="12"/>
        <end position="33"/>
    </location>
</feature>
<feature type="transmembrane region" description="Helical" evidence="1">
    <location>
        <begin position="203"/>
        <end position="226"/>
    </location>
</feature>
<dbReference type="AlphaFoldDB" id="A0A1G2PU22"/>
<reference evidence="2 3" key="1">
    <citation type="journal article" date="2016" name="Nat. Commun.">
        <title>Thousands of microbial genomes shed light on interconnected biogeochemical processes in an aquifer system.</title>
        <authorList>
            <person name="Anantharaman K."/>
            <person name="Brown C.T."/>
            <person name="Hug L.A."/>
            <person name="Sharon I."/>
            <person name="Castelle C.J."/>
            <person name="Probst A.J."/>
            <person name="Thomas B.C."/>
            <person name="Singh A."/>
            <person name="Wilkins M.J."/>
            <person name="Karaoz U."/>
            <person name="Brodie E.L."/>
            <person name="Williams K.H."/>
            <person name="Hubbard S.S."/>
            <person name="Banfield J.F."/>
        </authorList>
    </citation>
    <scope>NUCLEOTIDE SEQUENCE [LARGE SCALE GENOMIC DNA]</scope>
</reference>
<name>A0A1G2PU22_9BACT</name>
<feature type="transmembrane region" description="Helical" evidence="1">
    <location>
        <begin position="345"/>
        <end position="367"/>
    </location>
</feature>
<dbReference type="PANTHER" id="PTHR41771:SF1">
    <property type="entry name" value="MEMBRANE PROTEIN"/>
    <property type="match status" value="1"/>
</dbReference>
<accession>A0A1G2PU22</accession>
<dbReference type="PANTHER" id="PTHR41771">
    <property type="entry name" value="MEMBRANE PROTEIN-RELATED"/>
    <property type="match status" value="1"/>
</dbReference>
<gene>
    <name evidence="2" type="ORF">A3A97_00175</name>
</gene>
<keyword evidence="1" id="KW-0812">Transmembrane</keyword>
<dbReference type="EMBL" id="MHSW01000018">
    <property type="protein sequence ID" value="OHA51825.1"/>
    <property type="molecule type" value="Genomic_DNA"/>
</dbReference>
<proteinExistence type="predicted"/>
<dbReference type="InterPro" id="IPR012507">
    <property type="entry name" value="YibE_F"/>
</dbReference>
<organism evidence="2 3">
    <name type="scientific">Candidatus Terrybacteria bacterium RIFCSPLOWO2_01_FULL_40_23</name>
    <dbReference type="NCBI Taxonomy" id="1802366"/>
    <lineage>
        <taxon>Bacteria</taxon>
        <taxon>Candidatus Terryibacteriota</taxon>
    </lineage>
</organism>